<reference evidence="2 3" key="1">
    <citation type="submission" date="2018-02" db="EMBL/GenBank/DDBJ databases">
        <authorList>
            <person name="Cohen D.B."/>
            <person name="Kent A.D."/>
        </authorList>
    </citation>
    <scope>NUCLEOTIDE SEQUENCE [LARGE SCALE GENOMIC DNA]</scope>
    <source>
        <strain evidence="2 3">CCAP 1448/3</strain>
    </source>
</reference>
<name>A0A2T1C266_9CYAN</name>
<feature type="region of interest" description="Disordered" evidence="1">
    <location>
        <begin position="47"/>
        <end position="68"/>
    </location>
</feature>
<comment type="caution">
    <text evidence="2">The sequence shown here is derived from an EMBL/GenBank/DDBJ whole genome shotgun (WGS) entry which is preliminary data.</text>
</comment>
<evidence type="ECO:0000313" key="2">
    <source>
        <dbReference type="EMBL" id="PSB02359.1"/>
    </source>
</evidence>
<organism evidence="2 3">
    <name type="scientific">Merismopedia glauca CCAP 1448/3</name>
    <dbReference type="NCBI Taxonomy" id="1296344"/>
    <lineage>
        <taxon>Bacteria</taxon>
        <taxon>Bacillati</taxon>
        <taxon>Cyanobacteriota</taxon>
        <taxon>Cyanophyceae</taxon>
        <taxon>Synechococcales</taxon>
        <taxon>Merismopediaceae</taxon>
        <taxon>Merismopedia</taxon>
    </lineage>
</organism>
<dbReference type="Proteomes" id="UP000238762">
    <property type="component" value="Unassembled WGS sequence"/>
</dbReference>
<sequence>MRRVTEEGYLKNCASNRQQYLAAEANAKRRKLGFWDQPNPLMPWDFRRGKTASHSQSDSITQSSRTNCDPSYPDICLTSGAADLDCKDIPYRNFRVVGSNPHRFDRNGDGIGCER</sequence>
<keyword evidence="3" id="KW-1185">Reference proteome</keyword>
<dbReference type="EMBL" id="PVWJ01000063">
    <property type="protein sequence ID" value="PSB02359.1"/>
    <property type="molecule type" value="Genomic_DNA"/>
</dbReference>
<feature type="compositionally biased region" description="Low complexity" evidence="1">
    <location>
        <begin position="53"/>
        <end position="64"/>
    </location>
</feature>
<proteinExistence type="predicted"/>
<gene>
    <name evidence="2" type="ORF">C7B64_13555</name>
</gene>
<dbReference type="OrthoDB" id="465137at2"/>
<evidence type="ECO:0000313" key="3">
    <source>
        <dbReference type="Proteomes" id="UP000238762"/>
    </source>
</evidence>
<protein>
    <submittedName>
        <fullName evidence="2">Excalibur</fullName>
    </submittedName>
</protein>
<reference evidence="2 3" key="2">
    <citation type="submission" date="2018-03" db="EMBL/GenBank/DDBJ databases">
        <title>The ancient ancestry and fast evolution of plastids.</title>
        <authorList>
            <person name="Moore K.R."/>
            <person name="Magnabosco C."/>
            <person name="Momper L."/>
            <person name="Gold D.A."/>
            <person name="Bosak T."/>
            <person name="Fournier G.P."/>
        </authorList>
    </citation>
    <scope>NUCLEOTIDE SEQUENCE [LARGE SCALE GENOMIC DNA]</scope>
    <source>
        <strain evidence="2 3">CCAP 1448/3</strain>
    </source>
</reference>
<evidence type="ECO:0000256" key="1">
    <source>
        <dbReference type="SAM" id="MobiDB-lite"/>
    </source>
</evidence>
<accession>A0A2T1C266</accession>
<dbReference type="AlphaFoldDB" id="A0A2T1C266"/>